<feature type="domain" description="Acyltransferase 3" evidence="3">
    <location>
        <begin position="8"/>
        <end position="304"/>
    </location>
</feature>
<feature type="transmembrane region" description="Helical" evidence="2">
    <location>
        <begin position="181"/>
        <end position="199"/>
    </location>
</feature>
<evidence type="ECO:0000313" key="5">
    <source>
        <dbReference type="Proteomes" id="UP001500571"/>
    </source>
</evidence>
<feature type="transmembrane region" description="Helical" evidence="2">
    <location>
        <begin position="128"/>
        <end position="146"/>
    </location>
</feature>
<feature type="transmembrane region" description="Helical" evidence="2">
    <location>
        <begin position="152"/>
        <end position="169"/>
    </location>
</feature>
<evidence type="ECO:0000256" key="2">
    <source>
        <dbReference type="SAM" id="Phobius"/>
    </source>
</evidence>
<dbReference type="Pfam" id="PF01757">
    <property type="entry name" value="Acyl_transf_3"/>
    <property type="match status" value="1"/>
</dbReference>
<evidence type="ECO:0000259" key="3">
    <source>
        <dbReference type="Pfam" id="PF01757"/>
    </source>
</evidence>
<feature type="transmembrane region" description="Helical" evidence="2">
    <location>
        <begin position="289"/>
        <end position="308"/>
    </location>
</feature>
<protein>
    <submittedName>
        <fullName evidence="4">Acyltransferase family protein</fullName>
    </submittedName>
</protein>
<dbReference type="InterPro" id="IPR052734">
    <property type="entry name" value="Nod_factor_acetyltransferase"/>
</dbReference>
<dbReference type="InterPro" id="IPR002656">
    <property type="entry name" value="Acyl_transf_3_dom"/>
</dbReference>
<accession>A0ABP5D156</accession>
<keyword evidence="4" id="KW-0808">Transferase</keyword>
<dbReference type="PANTHER" id="PTHR37312:SF1">
    <property type="entry name" value="MEMBRANE-BOUND ACYLTRANSFERASE YKRP-RELATED"/>
    <property type="match status" value="1"/>
</dbReference>
<keyword evidence="5" id="KW-1185">Reference proteome</keyword>
<feature type="transmembrane region" description="Helical" evidence="2">
    <location>
        <begin position="41"/>
        <end position="58"/>
    </location>
</feature>
<keyword evidence="2" id="KW-1133">Transmembrane helix</keyword>
<evidence type="ECO:0000313" key="4">
    <source>
        <dbReference type="EMBL" id="GAA1972415.1"/>
    </source>
</evidence>
<feature type="transmembrane region" description="Helical" evidence="2">
    <location>
        <begin position="12"/>
        <end position="29"/>
    </location>
</feature>
<feature type="transmembrane region" description="Helical" evidence="2">
    <location>
        <begin position="260"/>
        <end position="283"/>
    </location>
</feature>
<gene>
    <name evidence="4" type="ORF">GCM10009798_36970</name>
</gene>
<evidence type="ECO:0000256" key="1">
    <source>
        <dbReference type="SAM" id="MobiDB-lite"/>
    </source>
</evidence>
<proteinExistence type="predicted"/>
<sequence length="364" mass="40436">MRSLRDPRLDNAKMLLVTLVVVGHSWTMLADNALDNHLYDFLYTWHMPAFVLITGYLSRGFEWTGPRLWSLVRSVAVPYVIVEAALAMFRLWAGGEHLQHLWIDPHWPLWYLPALFIWRLASPLLRSPWIALPVAVVASLLGGLVTDATLDLARVLGFLPFFVLGLHATPERLAWLRTTTARYAAVAVMIAIWFLSGHLRSWAGTGEWLYYNDTYTAMGASPTHGYATRLIVLVAGAIGAVALLALMTSKTGWFTRMGSMTLVVYLCHGFFIKSLHYVGYAGWAHDHGVLALIVTSAISVAIALFLAWRPVAGTLLRVIDPLGHAEKRLRQATELAVVAANAEAETDRRPMHPTTDRDPVPASH</sequence>
<keyword evidence="4" id="KW-0012">Acyltransferase</keyword>
<keyword evidence="2" id="KW-0812">Transmembrane</keyword>
<dbReference type="GO" id="GO:0016746">
    <property type="term" value="F:acyltransferase activity"/>
    <property type="evidence" value="ECO:0007669"/>
    <property type="project" value="UniProtKB-KW"/>
</dbReference>
<organism evidence="4 5">
    <name type="scientific">Nocardioides panacihumi</name>
    <dbReference type="NCBI Taxonomy" id="400774"/>
    <lineage>
        <taxon>Bacteria</taxon>
        <taxon>Bacillati</taxon>
        <taxon>Actinomycetota</taxon>
        <taxon>Actinomycetes</taxon>
        <taxon>Propionibacteriales</taxon>
        <taxon>Nocardioidaceae</taxon>
        <taxon>Nocardioides</taxon>
    </lineage>
</organism>
<feature type="transmembrane region" description="Helical" evidence="2">
    <location>
        <begin position="226"/>
        <end position="248"/>
    </location>
</feature>
<keyword evidence="2" id="KW-0472">Membrane</keyword>
<feature type="compositionally biased region" description="Basic and acidic residues" evidence="1">
    <location>
        <begin position="345"/>
        <end position="364"/>
    </location>
</feature>
<name>A0ABP5D156_9ACTN</name>
<feature type="transmembrane region" description="Helical" evidence="2">
    <location>
        <begin position="70"/>
        <end position="93"/>
    </location>
</feature>
<dbReference type="Proteomes" id="UP001500571">
    <property type="component" value="Unassembled WGS sequence"/>
</dbReference>
<feature type="region of interest" description="Disordered" evidence="1">
    <location>
        <begin position="342"/>
        <end position="364"/>
    </location>
</feature>
<dbReference type="PANTHER" id="PTHR37312">
    <property type="entry name" value="MEMBRANE-BOUND ACYLTRANSFERASE YKRP-RELATED"/>
    <property type="match status" value="1"/>
</dbReference>
<comment type="caution">
    <text evidence="4">The sequence shown here is derived from an EMBL/GenBank/DDBJ whole genome shotgun (WGS) entry which is preliminary data.</text>
</comment>
<dbReference type="EMBL" id="BAAAPB010000004">
    <property type="protein sequence ID" value="GAA1972415.1"/>
    <property type="molecule type" value="Genomic_DNA"/>
</dbReference>
<reference evidence="5" key="1">
    <citation type="journal article" date="2019" name="Int. J. Syst. Evol. Microbiol.">
        <title>The Global Catalogue of Microorganisms (GCM) 10K type strain sequencing project: providing services to taxonomists for standard genome sequencing and annotation.</title>
        <authorList>
            <consortium name="The Broad Institute Genomics Platform"/>
            <consortium name="The Broad Institute Genome Sequencing Center for Infectious Disease"/>
            <person name="Wu L."/>
            <person name="Ma J."/>
        </authorList>
    </citation>
    <scope>NUCLEOTIDE SEQUENCE [LARGE SCALE GENOMIC DNA]</scope>
    <source>
        <strain evidence="5">JCM 15309</strain>
    </source>
</reference>
<feature type="transmembrane region" description="Helical" evidence="2">
    <location>
        <begin position="105"/>
        <end position="121"/>
    </location>
</feature>
<dbReference type="RefSeq" id="WP_344047393.1">
    <property type="nucleotide sequence ID" value="NZ_BAAAPB010000004.1"/>
</dbReference>